<accession>A0A838L4Q5</accession>
<dbReference type="AlphaFoldDB" id="A0A838L4Q5"/>
<evidence type="ECO:0000256" key="1">
    <source>
        <dbReference type="SAM" id="MobiDB-lite"/>
    </source>
</evidence>
<keyword evidence="3" id="KW-0255">Endonuclease</keyword>
<evidence type="ECO:0000259" key="2">
    <source>
        <dbReference type="Pfam" id="PF13930"/>
    </source>
</evidence>
<feature type="compositionally biased region" description="Basic and acidic residues" evidence="1">
    <location>
        <begin position="57"/>
        <end position="67"/>
    </location>
</feature>
<dbReference type="EMBL" id="JACEIB010000006">
    <property type="protein sequence ID" value="MBA2934144.1"/>
    <property type="molecule type" value="Genomic_DNA"/>
</dbReference>
<dbReference type="InterPro" id="IPR044927">
    <property type="entry name" value="Endonuclea_NS_2"/>
</dbReference>
<dbReference type="Gene3D" id="3.40.570.10">
    <property type="entry name" value="Extracellular Endonuclease, subunit A"/>
    <property type="match status" value="1"/>
</dbReference>
<gene>
    <name evidence="3" type="ORF">HZF05_08525</name>
</gene>
<keyword evidence="3" id="KW-0540">Nuclease</keyword>
<feature type="compositionally biased region" description="Polar residues" evidence="1">
    <location>
        <begin position="34"/>
        <end position="51"/>
    </location>
</feature>
<reference evidence="3 4" key="1">
    <citation type="submission" date="2020-07" db="EMBL/GenBank/DDBJ databases">
        <authorList>
            <person name="Sun Q."/>
        </authorList>
    </citation>
    <scope>NUCLEOTIDE SEQUENCE [LARGE SCALE GENOMIC DNA]</scope>
    <source>
        <strain evidence="3 4">CGMCC 1.13654</strain>
    </source>
</reference>
<feature type="domain" description="Type VII secretion system protein EssD-like" evidence="2">
    <location>
        <begin position="18"/>
        <end position="137"/>
    </location>
</feature>
<evidence type="ECO:0000313" key="3">
    <source>
        <dbReference type="EMBL" id="MBA2934144.1"/>
    </source>
</evidence>
<sequence>MRPTAPSGQDASQWHSVESNGYTYQLDATDRTRQVTGTLTLNPDQTRSRSAQAGAGGDDRLSTDDGGHYIARRFNGPTDAFNHFAQDANFNRGGYKALENQWAKDIRAGDRINVKIVPEYSGGSKRPSAINVTYSINGDFFRQRFSNSAKGKRHGK</sequence>
<dbReference type="Proteomes" id="UP000570166">
    <property type="component" value="Unassembled WGS sequence"/>
</dbReference>
<dbReference type="GO" id="GO:0004519">
    <property type="term" value="F:endonuclease activity"/>
    <property type="evidence" value="ECO:0007669"/>
    <property type="project" value="UniProtKB-KW"/>
</dbReference>
<feature type="compositionally biased region" description="Polar residues" evidence="1">
    <location>
        <begin position="1"/>
        <end position="23"/>
    </location>
</feature>
<dbReference type="Pfam" id="PF13930">
    <property type="entry name" value="Endonuclea_NS_2"/>
    <property type="match status" value="1"/>
</dbReference>
<protein>
    <submittedName>
        <fullName evidence="3">DNA/RNA non-specific endonuclease</fullName>
    </submittedName>
</protein>
<evidence type="ECO:0000313" key="4">
    <source>
        <dbReference type="Proteomes" id="UP000570166"/>
    </source>
</evidence>
<organism evidence="3 4">
    <name type="scientific">Sphingomonas chungangi</name>
    <dbReference type="NCBI Taxonomy" id="2683589"/>
    <lineage>
        <taxon>Bacteria</taxon>
        <taxon>Pseudomonadati</taxon>
        <taxon>Pseudomonadota</taxon>
        <taxon>Alphaproteobacteria</taxon>
        <taxon>Sphingomonadales</taxon>
        <taxon>Sphingomonadaceae</taxon>
        <taxon>Sphingomonas</taxon>
    </lineage>
</organism>
<dbReference type="InterPro" id="IPR044929">
    <property type="entry name" value="DNA/RNA_non-sp_Endonuclease_sf"/>
</dbReference>
<feature type="region of interest" description="Disordered" evidence="1">
    <location>
        <begin position="1"/>
        <end position="67"/>
    </location>
</feature>
<keyword evidence="3" id="KW-0378">Hydrolase</keyword>
<name>A0A838L4Q5_9SPHN</name>
<keyword evidence="4" id="KW-1185">Reference proteome</keyword>
<proteinExistence type="predicted"/>
<comment type="caution">
    <text evidence="3">The sequence shown here is derived from an EMBL/GenBank/DDBJ whole genome shotgun (WGS) entry which is preliminary data.</text>
</comment>